<dbReference type="RefSeq" id="WP_229642335.1">
    <property type="nucleotide sequence ID" value="NZ_JADWDC010000073.1"/>
</dbReference>
<dbReference type="Gene3D" id="3.10.560.10">
    <property type="entry name" value="Outer membrane lipoprotein wza domain like"/>
    <property type="match status" value="1"/>
</dbReference>
<feature type="domain" description="Polysaccharide export protein N-terminal" evidence="2">
    <location>
        <begin position="14"/>
        <end position="73"/>
    </location>
</feature>
<evidence type="ECO:0000256" key="1">
    <source>
        <dbReference type="ARBA" id="ARBA00022729"/>
    </source>
</evidence>
<dbReference type="PANTHER" id="PTHR33619">
    <property type="entry name" value="POLYSACCHARIDE EXPORT PROTEIN GFCE-RELATED"/>
    <property type="match status" value="1"/>
</dbReference>
<evidence type="ECO:0000313" key="3">
    <source>
        <dbReference type="EMBL" id="MCC0179233.1"/>
    </source>
</evidence>
<dbReference type="AlphaFoldDB" id="A0A964FL90"/>
<evidence type="ECO:0000259" key="2">
    <source>
        <dbReference type="Pfam" id="PF02563"/>
    </source>
</evidence>
<sequence>MAIFNASSSIALPLSPGDRVEVSIPQETYFSRVYEVNEEGNLEIPYLGTVAVAGLELDHVEDKLAYSLVNQGFFPPNTLQMTIQVIEWSPITVQVAGELFQPGAMQINLPYYPEESAVSPDANQITGEFPYRRYLTDALEAAGGVLPTANVKEIRLIRNGNEQIFDLSGALTGEPFENVPLISGDRIIVPAAERFQAELVRPSAITRPGIKVFVSNLTVPATSNATSAIGNTEEGITFPYGARFSQAVIATNCAGGTKSVNADRKAVLVRVDRLTGETNHLERGVEDLLRDSHNNDDNPLLMPRDGVACYDSKVTNIRDIFQTLGDIINPLNGLF</sequence>
<gene>
    <name evidence="3" type="ORF">I4641_19915</name>
</gene>
<comment type="caution">
    <text evidence="3">The sequence shown here is derived from an EMBL/GenBank/DDBJ whole genome shotgun (WGS) entry which is preliminary data.</text>
</comment>
<dbReference type="Gene3D" id="3.30.1950.10">
    <property type="entry name" value="wza like domain"/>
    <property type="match status" value="1"/>
</dbReference>
<proteinExistence type="predicted"/>
<dbReference type="EMBL" id="JADWDC010000073">
    <property type="protein sequence ID" value="MCC0179233.1"/>
    <property type="molecule type" value="Genomic_DNA"/>
</dbReference>
<dbReference type="GO" id="GO:0015159">
    <property type="term" value="F:polysaccharide transmembrane transporter activity"/>
    <property type="evidence" value="ECO:0007669"/>
    <property type="project" value="InterPro"/>
</dbReference>
<dbReference type="Proteomes" id="UP000729733">
    <property type="component" value="Unassembled WGS sequence"/>
</dbReference>
<name>A0A964FL90_9CYAN</name>
<reference evidence="3" key="1">
    <citation type="journal article" date="2021" name="Antonie Van Leeuwenhoek">
        <title>Draft genome and description of Waterburya agarophytonicola gen. nov. sp. nov. (Pleurocapsales, Cyanobacteria): a seaweed symbiont.</title>
        <authorList>
            <person name="Bonthond G."/>
            <person name="Shalygin S."/>
            <person name="Bayer T."/>
            <person name="Weinberger F."/>
        </authorList>
    </citation>
    <scope>NUCLEOTIDE SEQUENCE</scope>
    <source>
        <strain evidence="3">KI4</strain>
    </source>
</reference>
<dbReference type="InterPro" id="IPR049712">
    <property type="entry name" value="Poly_export"/>
</dbReference>
<protein>
    <submittedName>
        <fullName evidence="3">Polysaccharide export protein</fullName>
    </submittedName>
</protein>
<keyword evidence="1" id="KW-0732">Signal</keyword>
<organism evidence="3 4">
    <name type="scientific">Waterburya agarophytonicola KI4</name>
    <dbReference type="NCBI Taxonomy" id="2874699"/>
    <lineage>
        <taxon>Bacteria</taxon>
        <taxon>Bacillati</taxon>
        <taxon>Cyanobacteriota</taxon>
        <taxon>Cyanophyceae</taxon>
        <taxon>Pleurocapsales</taxon>
        <taxon>Hyellaceae</taxon>
        <taxon>Waterburya</taxon>
        <taxon>Waterburya agarophytonicola</taxon>
    </lineage>
</organism>
<keyword evidence="4" id="KW-1185">Reference proteome</keyword>
<dbReference type="InterPro" id="IPR003715">
    <property type="entry name" value="Poly_export_N"/>
</dbReference>
<evidence type="ECO:0000313" key="4">
    <source>
        <dbReference type="Proteomes" id="UP000729733"/>
    </source>
</evidence>
<dbReference type="PANTHER" id="PTHR33619:SF3">
    <property type="entry name" value="POLYSACCHARIDE EXPORT PROTEIN GFCE-RELATED"/>
    <property type="match status" value="1"/>
</dbReference>
<dbReference type="Pfam" id="PF02563">
    <property type="entry name" value="Poly_export"/>
    <property type="match status" value="1"/>
</dbReference>
<accession>A0A964FL90</accession>